<keyword evidence="8" id="KW-1185">Reference proteome</keyword>
<evidence type="ECO:0000313" key="7">
    <source>
        <dbReference type="EMBL" id="QHI68134.1"/>
    </source>
</evidence>
<dbReference type="PANTHER" id="PTHR11814">
    <property type="entry name" value="SULFATE TRANSPORTER"/>
    <property type="match status" value="1"/>
</dbReference>
<feature type="transmembrane region" description="Helical" evidence="5">
    <location>
        <begin position="170"/>
        <end position="188"/>
    </location>
</feature>
<reference evidence="7 8" key="1">
    <citation type="submission" date="2020-01" db="EMBL/GenBank/DDBJ databases">
        <title>Ponticoccus aerotolerans gen. nov., sp. nov., an anaerobic bacterium and proposal of Ponticoccusceae fam. nov., Ponticoccusles ord. nov. and Ponticoccuse classis nov. in the phylum Kiritimatiellaeota.</title>
        <authorList>
            <person name="Zhou L.Y."/>
            <person name="Du Z.J."/>
        </authorList>
    </citation>
    <scope>NUCLEOTIDE SEQUENCE [LARGE SCALE GENOMIC DNA]</scope>
    <source>
        <strain evidence="7 8">S-5007</strain>
    </source>
</reference>
<dbReference type="InterPro" id="IPR036513">
    <property type="entry name" value="STAS_dom_sf"/>
</dbReference>
<evidence type="ECO:0000259" key="6">
    <source>
        <dbReference type="PROSITE" id="PS50801"/>
    </source>
</evidence>
<dbReference type="SUPFAM" id="SSF52091">
    <property type="entry name" value="SpoIIaa-like"/>
    <property type="match status" value="1"/>
</dbReference>
<feature type="transmembrane region" description="Helical" evidence="5">
    <location>
        <begin position="50"/>
        <end position="71"/>
    </location>
</feature>
<feature type="transmembrane region" description="Helical" evidence="5">
    <location>
        <begin position="282"/>
        <end position="305"/>
    </location>
</feature>
<evidence type="ECO:0000256" key="3">
    <source>
        <dbReference type="ARBA" id="ARBA00022989"/>
    </source>
</evidence>
<evidence type="ECO:0000256" key="1">
    <source>
        <dbReference type="ARBA" id="ARBA00004141"/>
    </source>
</evidence>
<dbReference type="CDD" id="cd07042">
    <property type="entry name" value="STAS_SulP_like_sulfate_transporter"/>
    <property type="match status" value="1"/>
</dbReference>
<feature type="transmembrane region" description="Helical" evidence="5">
    <location>
        <begin position="77"/>
        <end position="107"/>
    </location>
</feature>
<keyword evidence="4 5" id="KW-0472">Membrane</keyword>
<feature type="transmembrane region" description="Helical" evidence="5">
    <location>
        <begin position="382"/>
        <end position="406"/>
    </location>
</feature>
<protein>
    <submittedName>
        <fullName evidence="7">Sulfate permease</fullName>
    </submittedName>
</protein>
<feature type="transmembrane region" description="Helical" evidence="5">
    <location>
        <begin position="22"/>
        <end position="43"/>
    </location>
</feature>
<dbReference type="Pfam" id="PF01740">
    <property type="entry name" value="STAS"/>
    <property type="match status" value="1"/>
</dbReference>
<evidence type="ECO:0000256" key="2">
    <source>
        <dbReference type="ARBA" id="ARBA00022692"/>
    </source>
</evidence>
<dbReference type="KEGG" id="taer:GT409_01275"/>
<dbReference type="EMBL" id="CP047593">
    <property type="protein sequence ID" value="QHI68134.1"/>
    <property type="molecule type" value="Genomic_DNA"/>
</dbReference>
<gene>
    <name evidence="7" type="primary">sulP</name>
    <name evidence="7" type="ORF">GT409_01275</name>
</gene>
<sequence length="551" mass="58076">MLKPKLFSILNEYNRTVFRSDLIAGVTVGIVAVPLAMAFAIAAGLPPERGLFTAVVAGFLISVLGGSRVQIGGPTGAFVVIVSGIVAQHGYAGLATATAMAGLMLVAMGLGRMGGLIRFIPFPVVTGFTSGIAVVIFSTQIKDLFGLQVDALPADFIAKWATYIRHFDTVQMPAAAIGVGTILLVVGVRRLLPRWPALLIGMVAATLVSSGLGLDVETIGSRFGDLPRTLPAPSWVGVSFGEIKALMGPAFTIAILCAIESLLSATVADGMTGGRHRSNMELVAQGAANIGSALFGGIPATGAIARTATNIKSGGKTPVAGMIHAVTLALVLLFFAPVARMIPLAALAGILVVVSAGMSEAGRFVRLLKSPRSDVLVLLTTFFLTVLIDLTVAVEVGIVLAALLFIRRMADVGGVREITAGLYDDPDGEESGWLDRVKNLPAGVVVYEVQGPFFFGAADRYRQLIQSKEKSTRVIILRMRHVPAIDATGHNVLLDLHKQCSKKNMQLVFSGVRPQPMDVFRQTGFLAEVGPENVCRSIDEALVRMNEVLGR</sequence>
<organism evidence="7 8">
    <name type="scientific">Tichowtungia aerotolerans</name>
    <dbReference type="NCBI Taxonomy" id="2697043"/>
    <lineage>
        <taxon>Bacteria</taxon>
        <taxon>Pseudomonadati</taxon>
        <taxon>Kiritimatiellota</taxon>
        <taxon>Tichowtungiia</taxon>
        <taxon>Tichowtungiales</taxon>
        <taxon>Tichowtungiaceae</taxon>
        <taxon>Tichowtungia</taxon>
    </lineage>
</organism>
<feature type="transmembrane region" description="Helical" evidence="5">
    <location>
        <begin position="342"/>
        <end position="362"/>
    </location>
</feature>
<dbReference type="GO" id="GO:0055085">
    <property type="term" value="P:transmembrane transport"/>
    <property type="evidence" value="ECO:0007669"/>
    <property type="project" value="InterPro"/>
</dbReference>
<accession>A0A6P1M6A3</accession>
<keyword evidence="2 5" id="KW-0812">Transmembrane</keyword>
<evidence type="ECO:0000256" key="5">
    <source>
        <dbReference type="SAM" id="Phobius"/>
    </source>
</evidence>
<dbReference type="Gene3D" id="3.30.750.24">
    <property type="entry name" value="STAS domain"/>
    <property type="match status" value="1"/>
</dbReference>
<feature type="domain" description="STAS" evidence="6">
    <location>
        <begin position="443"/>
        <end position="545"/>
    </location>
</feature>
<dbReference type="InterPro" id="IPR001902">
    <property type="entry name" value="SLC26A/SulP_fam"/>
</dbReference>
<dbReference type="Pfam" id="PF00916">
    <property type="entry name" value="Sulfate_transp"/>
    <property type="match status" value="1"/>
</dbReference>
<feature type="transmembrane region" description="Helical" evidence="5">
    <location>
        <begin position="250"/>
        <end position="270"/>
    </location>
</feature>
<feature type="transmembrane region" description="Helical" evidence="5">
    <location>
        <begin position="317"/>
        <end position="335"/>
    </location>
</feature>
<keyword evidence="3 5" id="KW-1133">Transmembrane helix</keyword>
<evidence type="ECO:0000313" key="8">
    <source>
        <dbReference type="Proteomes" id="UP000464954"/>
    </source>
</evidence>
<dbReference type="Proteomes" id="UP000464954">
    <property type="component" value="Chromosome"/>
</dbReference>
<feature type="transmembrane region" description="Helical" evidence="5">
    <location>
        <begin position="195"/>
        <end position="214"/>
    </location>
</feature>
<proteinExistence type="predicted"/>
<feature type="transmembrane region" description="Helical" evidence="5">
    <location>
        <begin position="119"/>
        <end position="137"/>
    </location>
</feature>
<dbReference type="RefSeq" id="WP_160626167.1">
    <property type="nucleotide sequence ID" value="NZ_CP047593.1"/>
</dbReference>
<dbReference type="AlphaFoldDB" id="A0A6P1M6A3"/>
<dbReference type="GO" id="GO:0016020">
    <property type="term" value="C:membrane"/>
    <property type="evidence" value="ECO:0007669"/>
    <property type="project" value="UniProtKB-SubCell"/>
</dbReference>
<dbReference type="InterPro" id="IPR011547">
    <property type="entry name" value="SLC26A/SulP_dom"/>
</dbReference>
<name>A0A6P1M6A3_9BACT</name>
<evidence type="ECO:0000256" key="4">
    <source>
        <dbReference type="ARBA" id="ARBA00023136"/>
    </source>
</evidence>
<comment type="subcellular location">
    <subcellularLocation>
        <location evidence="1">Membrane</location>
        <topology evidence="1">Multi-pass membrane protein</topology>
    </subcellularLocation>
</comment>
<dbReference type="PROSITE" id="PS50801">
    <property type="entry name" value="STAS"/>
    <property type="match status" value="1"/>
</dbReference>
<dbReference type="InterPro" id="IPR002645">
    <property type="entry name" value="STAS_dom"/>
</dbReference>
<dbReference type="NCBIfam" id="TIGR00815">
    <property type="entry name" value="sulP"/>
    <property type="match status" value="1"/>
</dbReference>